<dbReference type="Pfam" id="PF01761">
    <property type="entry name" value="DHQ_synthase"/>
    <property type="match status" value="1"/>
</dbReference>
<accession>A0A2T0LDF5</accession>
<dbReference type="GO" id="GO:0000166">
    <property type="term" value="F:nucleotide binding"/>
    <property type="evidence" value="ECO:0007669"/>
    <property type="project" value="UniProtKB-KW"/>
</dbReference>
<comment type="catalytic activity">
    <reaction evidence="9">
        <text>7-phospho-2-dehydro-3-deoxy-D-arabino-heptonate = 3-dehydroquinate + phosphate</text>
        <dbReference type="Rhea" id="RHEA:21968"/>
        <dbReference type="ChEBI" id="CHEBI:32364"/>
        <dbReference type="ChEBI" id="CHEBI:43474"/>
        <dbReference type="ChEBI" id="CHEBI:58394"/>
        <dbReference type="EC" id="4.2.3.4"/>
    </reaction>
</comment>
<dbReference type="GO" id="GO:0009073">
    <property type="term" value="P:aromatic amino acid family biosynthetic process"/>
    <property type="evidence" value="ECO:0007669"/>
    <property type="project" value="UniProtKB-KW"/>
</dbReference>
<evidence type="ECO:0000259" key="12">
    <source>
        <dbReference type="Pfam" id="PF24621"/>
    </source>
</evidence>
<comment type="cofactor">
    <cofactor evidence="2">
        <name>Zn(2+)</name>
        <dbReference type="ChEBI" id="CHEBI:29105"/>
    </cofactor>
</comment>
<keyword evidence="7 9" id="KW-0456">Lyase</keyword>
<dbReference type="SUPFAM" id="SSF56796">
    <property type="entry name" value="Dehydroquinate synthase-like"/>
    <property type="match status" value="1"/>
</dbReference>
<evidence type="ECO:0000256" key="2">
    <source>
        <dbReference type="ARBA" id="ARBA00001947"/>
    </source>
</evidence>
<evidence type="ECO:0000256" key="7">
    <source>
        <dbReference type="ARBA" id="ARBA00023239"/>
    </source>
</evidence>
<evidence type="ECO:0000256" key="10">
    <source>
        <dbReference type="NCBIfam" id="TIGR01357"/>
    </source>
</evidence>
<feature type="binding site" evidence="9">
    <location>
        <position position="153"/>
    </location>
    <ligand>
        <name>NAD(+)</name>
        <dbReference type="ChEBI" id="CHEBI:57540"/>
    </ligand>
</feature>
<evidence type="ECO:0000313" key="14">
    <source>
        <dbReference type="Proteomes" id="UP000237797"/>
    </source>
</evidence>
<dbReference type="HAMAP" id="MF_00110">
    <property type="entry name" value="DHQ_synthase"/>
    <property type="match status" value="1"/>
</dbReference>
<dbReference type="PANTHER" id="PTHR43622">
    <property type="entry name" value="3-DEHYDROQUINATE SYNTHASE"/>
    <property type="match status" value="1"/>
</dbReference>
<comment type="pathway">
    <text evidence="9">Metabolic intermediate biosynthesis; chorismate biosynthesis; chorismate from D-erythrose 4-phosphate and phosphoenolpyruvate: step 2/7.</text>
</comment>
<name>A0A2T0LDF5_9BACL</name>
<dbReference type="AlphaFoldDB" id="A0A2T0LDF5"/>
<dbReference type="PANTHER" id="PTHR43622:SF1">
    <property type="entry name" value="3-DEHYDROQUINATE SYNTHASE"/>
    <property type="match status" value="1"/>
</dbReference>
<comment type="cofactor">
    <cofactor evidence="1 9">
        <name>NAD(+)</name>
        <dbReference type="ChEBI" id="CHEBI:57540"/>
    </cofactor>
</comment>
<dbReference type="GO" id="GO:0003856">
    <property type="term" value="F:3-dehydroquinate synthase activity"/>
    <property type="evidence" value="ECO:0007669"/>
    <property type="project" value="UniProtKB-UniRule"/>
</dbReference>
<dbReference type="Pfam" id="PF24621">
    <property type="entry name" value="DHQS_C"/>
    <property type="match status" value="1"/>
</dbReference>
<feature type="binding site" evidence="9">
    <location>
        <begin position="108"/>
        <end position="112"/>
    </location>
    <ligand>
        <name>NAD(+)</name>
        <dbReference type="ChEBI" id="CHEBI:57540"/>
    </ligand>
</feature>
<keyword evidence="8 9" id="KW-0170">Cobalt</keyword>
<dbReference type="Gene3D" id="1.20.1090.10">
    <property type="entry name" value="Dehydroquinate synthase-like - alpha domain"/>
    <property type="match status" value="1"/>
</dbReference>
<dbReference type="NCBIfam" id="TIGR01357">
    <property type="entry name" value="aroB"/>
    <property type="match status" value="1"/>
</dbReference>
<comment type="function">
    <text evidence="9">Catalyzes the conversion of 3-deoxy-D-arabino-heptulosonate 7-phosphate (DAHP) to dehydroquinate (DHQ).</text>
</comment>
<comment type="cofactor">
    <cofactor evidence="9">
        <name>Co(2+)</name>
        <dbReference type="ChEBI" id="CHEBI:48828"/>
    </cofactor>
    <cofactor evidence="9">
        <name>Zn(2+)</name>
        <dbReference type="ChEBI" id="CHEBI:29105"/>
    </cofactor>
    <text evidence="9">Binds 1 divalent metal cation per subunit. Can use either Co(2+) or Zn(2+).</text>
</comment>
<feature type="binding site" evidence="9">
    <location>
        <position position="266"/>
    </location>
    <ligand>
        <name>Zn(2+)</name>
        <dbReference type="ChEBI" id="CHEBI:29105"/>
    </ligand>
</feature>
<keyword evidence="9" id="KW-0963">Cytoplasm</keyword>
<evidence type="ECO:0000313" key="13">
    <source>
        <dbReference type="EMBL" id="PRX40074.1"/>
    </source>
</evidence>
<evidence type="ECO:0000256" key="8">
    <source>
        <dbReference type="ARBA" id="ARBA00023285"/>
    </source>
</evidence>
<proteinExistence type="inferred from homology"/>
<dbReference type="FunFam" id="3.40.50.1970:FF:000007">
    <property type="entry name" value="Pentafunctional AROM polypeptide"/>
    <property type="match status" value="1"/>
</dbReference>
<dbReference type="InterPro" id="IPR016037">
    <property type="entry name" value="DHQ_synth_AroB"/>
</dbReference>
<feature type="binding site" evidence="9">
    <location>
        <position position="186"/>
    </location>
    <ligand>
        <name>Zn(2+)</name>
        <dbReference type="ChEBI" id="CHEBI:29105"/>
    </ligand>
</feature>
<reference evidence="13 14" key="1">
    <citation type="submission" date="2018-03" db="EMBL/GenBank/DDBJ databases">
        <title>Genomic Encyclopedia of Archaeal and Bacterial Type Strains, Phase II (KMG-II): from individual species to whole genera.</title>
        <authorList>
            <person name="Goeker M."/>
        </authorList>
    </citation>
    <scope>NUCLEOTIDE SEQUENCE [LARGE SCALE GENOMIC DNA]</scope>
    <source>
        <strain evidence="13 14">DSM 44946</strain>
    </source>
</reference>
<dbReference type="GO" id="GO:0008652">
    <property type="term" value="P:amino acid biosynthetic process"/>
    <property type="evidence" value="ECO:0007669"/>
    <property type="project" value="UniProtKB-KW"/>
</dbReference>
<dbReference type="OrthoDB" id="9806583at2"/>
<dbReference type="InterPro" id="IPR050071">
    <property type="entry name" value="Dehydroquinate_synthase"/>
</dbReference>
<keyword evidence="6 9" id="KW-0520">NAD</keyword>
<evidence type="ECO:0000259" key="11">
    <source>
        <dbReference type="Pfam" id="PF01761"/>
    </source>
</evidence>
<dbReference type="RefSeq" id="WP_106345606.1">
    <property type="nucleotide sequence ID" value="NZ_PVNE01000017.1"/>
</dbReference>
<evidence type="ECO:0000256" key="3">
    <source>
        <dbReference type="ARBA" id="ARBA00022723"/>
    </source>
</evidence>
<dbReference type="EMBL" id="PVNE01000017">
    <property type="protein sequence ID" value="PRX40074.1"/>
    <property type="molecule type" value="Genomic_DNA"/>
</dbReference>
<dbReference type="InterPro" id="IPR056179">
    <property type="entry name" value="DHQS_C"/>
</dbReference>
<organism evidence="13 14">
    <name type="scientific">Planifilum fimeticola</name>
    <dbReference type="NCBI Taxonomy" id="201975"/>
    <lineage>
        <taxon>Bacteria</taxon>
        <taxon>Bacillati</taxon>
        <taxon>Bacillota</taxon>
        <taxon>Bacilli</taxon>
        <taxon>Bacillales</taxon>
        <taxon>Thermoactinomycetaceae</taxon>
        <taxon>Planifilum</taxon>
    </lineage>
</organism>
<dbReference type="InterPro" id="IPR030960">
    <property type="entry name" value="DHQS/DOIS_N"/>
</dbReference>
<feature type="domain" description="3-dehydroquinate synthase C-terminal" evidence="12">
    <location>
        <begin position="183"/>
        <end position="326"/>
    </location>
</feature>
<dbReference type="UniPathway" id="UPA00053">
    <property type="reaction ID" value="UER00085"/>
</dbReference>
<protein>
    <recommendedName>
        <fullName evidence="9 10">3-dehydroquinate synthase</fullName>
        <shortName evidence="9">DHQS</shortName>
        <ecNumber evidence="9 10">4.2.3.4</ecNumber>
    </recommendedName>
</protein>
<evidence type="ECO:0000256" key="5">
    <source>
        <dbReference type="ARBA" id="ARBA00022833"/>
    </source>
</evidence>
<comment type="similarity">
    <text evidence="9">Belongs to the sugar phosphate cyclases superfamily. Dehydroquinate synthase family.</text>
</comment>
<evidence type="ECO:0000256" key="6">
    <source>
        <dbReference type="ARBA" id="ARBA00023027"/>
    </source>
</evidence>
<keyword evidence="4 9" id="KW-0547">Nucleotide-binding</keyword>
<dbReference type="GO" id="GO:0005737">
    <property type="term" value="C:cytoplasm"/>
    <property type="evidence" value="ECO:0007669"/>
    <property type="project" value="UniProtKB-SubCell"/>
</dbReference>
<comment type="caution">
    <text evidence="13">The sequence shown here is derived from an EMBL/GenBank/DDBJ whole genome shotgun (WGS) entry which is preliminary data.</text>
</comment>
<comment type="caution">
    <text evidence="9">Lacks conserved residue(s) required for the propagation of feature annotation.</text>
</comment>
<gene>
    <name evidence="9" type="primary">aroB</name>
    <name evidence="13" type="ORF">CLV97_11757</name>
</gene>
<keyword evidence="9" id="KW-0057">Aromatic amino acid biosynthesis</keyword>
<dbReference type="InterPro" id="IPR030963">
    <property type="entry name" value="DHQ_synth_fam"/>
</dbReference>
<evidence type="ECO:0000256" key="4">
    <source>
        <dbReference type="ARBA" id="ARBA00022741"/>
    </source>
</evidence>
<dbReference type="Gene3D" id="3.40.50.1970">
    <property type="match status" value="1"/>
</dbReference>
<evidence type="ECO:0000256" key="9">
    <source>
        <dbReference type="HAMAP-Rule" id="MF_00110"/>
    </source>
</evidence>
<dbReference type="GO" id="GO:0009423">
    <property type="term" value="P:chorismate biosynthetic process"/>
    <property type="evidence" value="ECO:0007669"/>
    <property type="project" value="UniProtKB-UniRule"/>
</dbReference>
<keyword evidence="5 9" id="KW-0862">Zinc</keyword>
<feature type="domain" description="3-dehydroquinate synthase N-terminal" evidence="11">
    <location>
        <begin position="71"/>
        <end position="181"/>
    </location>
</feature>
<evidence type="ECO:0000256" key="1">
    <source>
        <dbReference type="ARBA" id="ARBA00001911"/>
    </source>
</evidence>
<dbReference type="EC" id="4.2.3.4" evidence="9 10"/>
<keyword evidence="9" id="KW-0028">Amino-acid biosynthesis</keyword>
<keyword evidence="3 9" id="KW-0479">Metal-binding</keyword>
<dbReference type="PIRSF" id="PIRSF001455">
    <property type="entry name" value="DHQ_synth"/>
    <property type="match status" value="1"/>
</dbReference>
<keyword evidence="14" id="KW-1185">Reference proteome</keyword>
<dbReference type="GO" id="GO:0046872">
    <property type="term" value="F:metal ion binding"/>
    <property type="evidence" value="ECO:0007669"/>
    <property type="project" value="UniProtKB-KW"/>
</dbReference>
<feature type="binding site" evidence="9">
    <location>
        <position position="249"/>
    </location>
    <ligand>
        <name>Zn(2+)</name>
        <dbReference type="ChEBI" id="CHEBI:29105"/>
    </ligand>
</feature>
<comment type="subcellular location">
    <subcellularLocation>
        <location evidence="9">Cytoplasm</location>
    </subcellularLocation>
</comment>
<sequence>MRTLKVSTGERSYPIRIGRALYARLPEWLRDRGIGPERPLMLVTDTHVGPLYGEKVAGPLREAGYRVGEATVPAGESSKNLEQLSRLVEEGLRFGLDRQGVVLALGGGVVGDLAGFLAASYMRGIPFVQLPTTLLAHDSSVGGKVGVNHPLGKNVIGAFHQPLMVVFDVDTLRSLPRREVISGYAEVVKHALIADDSFADWLLQNSERLLQLEPSLVEEAIWNGCRIKAEVVSKDEREAGLRAILNYGHTIGHALEAASGYAGLTHGEGVAIGMVGAAMLGEALGTARDVVKATRRLLQAFHLPVHLAGEWSEDELLELMRRDKKARGGAYTFVLPKRVGAVRVVRGVPEEAIRRVLRQLQSGETKMD</sequence>
<feature type="binding site" evidence="9">
    <location>
        <position position="144"/>
    </location>
    <ligand>
        <name>NAD(+)</name>
        <dbReference type="ChEBI" id="CHEBI:57540"/>
    </ligand>
</feature>
<feature type="binding site" evidence="9">
    <location>
        <begin position="132"/>
        <end position="133"/>
    </location>
    <ligand>
        <name>NAD(+)</name>
        <dbReference type="ChEBI" id="CHEBI:57540"/>
    </ligand>
</feature>
<dbReference type="CDD" id="cd08195">
    <property type="entry name" value="DHQS"/>
    <property type="match status" value="1"/>
</dbReference>
<dbReference type="Proteomes" id="UP000237797">
    <property type="component" value="Unassembled WGS sequence"/>
</dbReference>